<dbReference type="Pfam" id="PF11090">
    <property type="entry name" value="Phage_T7_Gp13"/>
    <property type="match status" value="1"/>
</dbReference>
<evidence type="ECO:0000313" key="1">
    <source>
        <dbReference type="EMBL" id="NWB47042.1"/>
    </source>
</evidence>
<dbReference type="Proteomes" id="UP000582981">
    <property type="component" value="Unassembled WGS sequence"/>
</dbReference>
<comment type="caution">
    <text evidence="1">The sequence shown here is derived from an EMBL/GenBank/DDBJ whole genome shotgun (WGS) entry which is preliminary data.</text>
</comment>
<reference evidence="1 2" key="1">
    <citation type="submission" date="2020-04" db="EMBL/GenBank/DDBJ databases">
        <title>Molecular characterization of pseudomonads from Agaricus bisporus reveal novel blotch 2 pathogens in Western Europe.</title>
        <authorList>
            <person name="Taparia T."/>
            <person name="Krijger M."/>
            <person name="Haynes E."/>
            <person name="Elpinstone J.G."/>
            <person name="Noble R."/>
            <person name="Van Der Wolf J."/>
        </authorList>
    </citation>
    <scope>NUCLEOTIDE SEQUENCE [LARGE SCALE GENOMIC DNA]</scope>
    <source>
        <strain evidence="1 2">F1001</strain>
    </source>
</reference>
<accession>A0A7Y7WCU2</accession>
<dbReference type="AlphaFoldDB" id="A0A7Y7WCU2"/>
<protein>
    <submittedName>
        <fullName evidence="1">DUF2833 domain-containing protein</fullName>
    </submittedName>
</protein>
<gene>
    <name evidence="1" type="ORF">HX829_11085</name>
</gene>
<dbReference type="RefSeq" id="WP_177144069.1">
    <property type="nucleotide sequence ID" value="NZ_JACAPU010000013.1"/>
</dbReference>
<evidence type="ECO:0000313" key="2">
    <source>
        <dbReference type="Proteomes" id="UP000582981"/>
    </source>
</evidence>
<dbReference type="InterPro" id="IPR020335">
    <property type="entry name" value="Phage_T7_Gp13"/>
</dbReference>
<name>A0A7Y7WCU2_9PSED</name>
<dbReference type="EMBL" id="JACAPU010000013">
    <property type="protein sequence ID" value="NWB47042.1"/>
    <property type="molecule type" value="Genomic_DNA"/>
</dbReference>
<organism evidence="1 2">
    <name type="scientific">Pseudomonas gingeri</name>
    <dbReference type="NCBI Taxonomy" id="117681"/>
    <lineage>
        <taxon>Bacteria</taxon>
        <taxon>Pseudomonadati</taxon>
        <taxon>Pseudomonadota</taxon>
        <taxon>Gammaproteobacteria</taxon>
        <taxon>Pseudomonadales</taxon>
        <taxon>Pseudomonadaceae</taxon>
        <taxon>Pseudomonas</taxon>
    </lineage>
</organism>
<sequence length="146" mass="16310">MHKVKATQGDLWSAANNLSHGDLKEFHSLQAGRNPLDAFPSYLDETTHAIRYGAFVLAVGGHAQGVIWFVTTNVIDMLTKAERFRFYRILKDHLMAIKGESEGLTFTNVVSVENHAHIRLLESLGATFATGQLMSPAGFKFRQFFI</sequence>
<proteinExistence type="predicted"/>